<protein>
    <submittedName>
        <fullName evidence="2">Uncharacterized protein</fullName>
    </submittedName>
</protein>
<evidence type="ECO:0000256" key="1">
    <source>
        <dbReference type="SAM" id="Coils"/>
    </source>
</evidence>
<feature type="coiled-coil region" evidence="1">
    <location>
        <begin position="32"/>
        <end position="59"/>
    </location>
</feature>
<evidence type="ECO:0000313" key="3">
    <source>
        <dbReference type="Proteomes" id="UP000828390"/>
    </source>
</evidence>
<evidence type="ECO:0000313" key="2">
    <source>
        <dbReference type="EMBL" id="KAH3876488.1"/>
    </source>
</evidence>
<keyword evidence="3" id="KW-1185">Reference proteome</keyword>
<name>A0A9D4MH58_DREPO</name>
<accession>A0A9D4MH58</accession>
<sequence>MSISECGKEGTLDMNHLSLNIQFILSRLKSMQKKQETSKKSLQKAYREHERNVIEEMRQMINSEFVDKEYEH</sequence>
<reference evidence="2" key="2">
    <citation type="submission" date="2020-11" db="EMBL/GenBank/DDBJ databases">
        <authorList>
            <person name="McCartney M.A."/>
            <person name="Auch B."/>
            <person name="Kono T."/>
            <person name="Mallez S."/>
            <person name="Becker A."/>
            <person name="Gohl D.M."/>
            <person name="Silverstein K.A.T."/>
            <person name="Koren S."/>
            <person name="Bechman K.B."/>
            <person name="Herman A."/>
            <person name="Abrahante J.E."/>
            <person name="Garbe J."/>
        </authorList>
    </citation>
    <scope>NUCLEOTIDE SEQUENCE</scope>
    <source>
        <strain evidence="2">Duluth1</strain>
        <tissue evidence="2">Whole animal</tissue>
    </source>
</reference>
<gene>
    <name evidence="2" type="ORF">DPMN_000332</name>
</gene>
<organism evidence="2 3">
    <name type="scientific">Dreissena polymorpha</name>
    <name type="common">Zebra mussel</name>
    <name type="synonym">Mytilus polymorpha</name>
    <dbReference type="NCBI Taxonomy" id="45954"/>
    <lineage>
        <taxon>Eukaryota</taxon>
        <taxon>Metazoa</taxon>
        <taxon>Spiralia</taxon>
        <taxon>Lophotrochozoa</taxon>
        <taxon>Mollusca</taxon>
        <taxon>Bivalvia</taxon>
        <taxon>Autobranchia</taxon>
        <taxon>Heteroconchia</taxon>
        <taxon>Euheterodonta</taxon>
        <taxon>Imparidentia</taxon>
        <taxon>Neoheterodontei</taxon>
        <taxon>Myida</taxon>
        <taxon>Dreissenoidea</taxon>
        <taxon>Dreissenidae</taxon>
        <taxon>Dreissena</taxon>
    </lineage>
</organism>
<dbReference type="EMBL" id="JAIWYP010000001">
    <property type="protein sequence ID" value="KAH3876488.1"/>
    <property type="molecule type" value="Genomic_DNA"/>
</dbReference>
<dbReference type="Proteomes" id="UP000828390">
    <property type="component" value="Unassembled WGS sequence"/>
</dbReference>
<reference evidence="2" key="1">
    <citation type="journal article" date="2019" name="bioRxiv">
        <title>The Genome of the Zebra Mussel, Dreissena polymorpha: A Resource for Invasive Species Research.</title>
        <authorList>
            <person name="McCartney M.A."/>
            <person name="Auch B."/>
            <person name="Kono T."/>
            <person name="Mallez S."/>
            <person name="Zhang Y."/>
            <person name="Obille A."/>
            <person name="Becker A."/>
            <person name="Abrahante J.E."/>
            <person name="Garbe J."/>
            <person name="Badalamenti J.P."/>
            <person name="Herman A."/>
            <person name="Mangelson H."/>
            <person name="Liachko I."/>
            <person name="Sullivan S."/>
            <person name="Sone E.D."/>
            <person name="Koren S."/>
            <person name="Silverstein K.A.T."/>
            <person name="Beckman K.B."/>
            <person name="Gohl D.M."/>
        </authorList>
    </citation>
    <scope>NUCLEOTIDE SEQUENCE</scope>
    <source>
        <strain evidence="2">Duluth1</strain>
        <tissue evidence="2">Whole animal</tissue>
    </source>
</reference>
<comment type="caution">
    <text evidence="2">The sequence shown here is derived from an EMBL/GenBank/DDBJ whole genome shotgun (WGS) entry which is preliminary data.</text>
</comment>
<proteinExistence type="predicted"/>
<keyword evidence="1" id="KW-0175">Coiled coil</keyword>
<dbReference type="AlphaFoldDB" id="A0A9D4MH58"/>